<dbReference type="InterPro" id="IPR050727">
    <property type="entry name" value="GH43_arabinanases"/>
</dbReference>
<dbReference type="InterPro" id="IPR016840">
    <property type="entry name" value="Glyco_hydro_43_endo_a_Ara-ase"/>
</dbReference>
<evidence type="ECO:0000256" key="1">
    <source>
        <dbReference type="ARBA" id="ARBA00004834"/>
    </source>
</evidence>
<dbReference type="PANTHER" id="PTHR43301:SF3">
    <property type="entry name" value="ARABINAN ENDO-1,5-ALPHA-L-ARABINOSIDASE A-RELATED"/>
    <property type="match status" value="1"/>
</dbReference>
<gene>
    <name evidence="7" type="ORF">GCM10023225_10130</name>
</gene>
<comment type="caution">
    <text evidence="7">The sequence shown here is derived from an EMBL/GenBank/DDBJ whole genome shotgun (WGS) entry which is preliminary data.</text>
</comment>
<dbReference type="InterPro" id="IPR023296">
    <property type="entry name" value="Glyco_hydro_beta-prop_sf"/>
</dbReference>
<keyword evidence="4 5" id="KW-0326">Glycosidase</keyword>
<keyword evidence="8" id="KW-1185">Reference proteome</keyword>
<comment type="pathway">
    <text evidence="1 5">Glycan metabolism; L-arabinan degradation.</text>
</comment>
<evidence type="ECO:0000313" key="7">
    <source>
        <dbReference type="EMBL" id="GAA4969958.1"/>
    </source>
</evidence>
<dbReference type="SUPFAM" id="SSF75005">
    <property type="entry name" value="Arabinanase/levansucrase/invertase"/>
    <property type="match status" value="1"/>
</dbReference>
<dbReference type="Proteomes" id="UP001501195">
    <property type="component" value="Unassembled WGS sequence"/>
</dbReference>
<dbReference type="RefSeq" id="WP_345711294.1">
    <property type="nucleotide sequence ID" value="NZ_BAABIL010000124.1"/>
</dbReference>
<dbReference type="Pfam" id="PF04616">
    <property type="entry name" value="Glyco_hydro_43"/>
    <property type="match status" value="1"/>
</dbReference>
<evidence type="ECO:0000256" key="4">
    <source>
        <dbReference type="ARBA" id="ARBA00023295"/>
    </source>
</evidence>
<keyword evidence="3 5" id="KW-0378">Hydrolase</keyword>
<sequence>MTFRATRAARPARRARGLLAALAAAALVAANPGAASAYAGPGVVAGDVAAHDPSMVRAADGRYYLYSTHDLVEVRTSTDRTNFTRAGSAFTKALTWTSAYGTTTDVWAPDVSYRGGKYLMYYSVSSFGSNNSAIGLATSTTGAPGSWTDQGRVYSSTTSSDYNAIDPNLVVDASGKWWLTFGSFWSGIKMIQIDPSTGKQLAGNTTRYSLATRPSPGAVEAPFIHQAGGWYYLFASFDSCCQGASSTYKTVVGRSKTITGPYLDAGGKDMRSGGGTVVNATQGSVHGPGGQSVLRDADGDLLVYHYYTDSGATRLGINRLAYDAGGWPYLA</sequence>
<name>A0ABP9HG26_9ACTN</name>
<evidence type="ECO:0000313" key="8">
    <source>
        <dbReference type="Proteomes" id="UP001501195"/>
    </source>
</evidence>
<evidence type="ECO:0000256" key="2">
    <source>
        <dbReference type="ARBA" id="ARBA00009865"/>
    </source>
</evidence>
<proteinExistence type="inferred from homology"/>
<organism evidence="7 8">
    <name type="scientific">Kineococcus glutinatus</name>
    <dbReference type="NCBI Taxonomy" id="1070872"/>
    <lineage>
        <taxon>Bacteria</taxon>
        <taxon>Bacillati</taxon>
        <taxon>Actinomycetota</taxon>
        <taxon>Actinomycetes</taxon>
        <taxon>Kineosporiales</taxon>
        <taxon>Kineosporiaceae</taxon>
        <taxon>Kineococcus</taxon>
    </lineage>
</organism>
<feature type="signal peptide" evidence="6">
    <location>
        <begin position="1"/>
        <end position="37"/>
    </location>
</feature>
<feature type="chain" id="PRO_5047441270" evidence="6">
    <location>
        <begin position="38"/>
        <end position="331"/>
    </location>
</feature>
<dbReference type="CDD" id="cd08998">
    <property type="entry name" value="GH43_Arb43a-like"/>
    <property type="match status" value="1"/>
</dbReference>
<comment type="similarity">
    <text evidence="2 5">Belongs to the glycosyl hydrolase 43 family.</text>
</comment>
<reference evidence="8" key="1">
    <citation type="journal article" date="2019" name="Int. J. Syst. Evol. Microbiol.">
        <title>The Global Catalogue of Microorganisms (GCM) 10K type strain sequencing project: providing services to taxonomists for standard genome sequencing and annotation.</title>
        <authorList>
            <consortium name="The Broad Institute Genomics Platform"/>
            <consortium name="The Broad Institute Genome Sequencing Center for Infectious Disease"/>
            <person name="Wu L."/>
            <person name="Ma J."/>
        </authorList>
    </citation>
    <scope>NUCLEOTIDE SEQUENCE [LARGE SCALE GENOMIC DNA]</scope>
    <source>
        <strain evidence="8">JCM 18126</strain>
    </source>
</reference>
<dbReference type="InterPro" id="IPR006710">
    <property type="entry name" value="Glyco_hydro_43"/>
</dbReference>
<dbReference type="EMBL" id="BAABIL010000124">
    <property type="protein sequence ID" value="GAA4969958.1"/>
    <property type="molecule type" value="Genomic_DNA"/>
</dbReference>
<dbReference type="Gene3D" id="2.115.10.20">
    <property type="entry name" value="Glycosyl hydrolase domain, family 43"/>
    <property type="match status" value="1"/>
</dbReference>
<evidence type="ECO:0000256" key="5">
    <source>
        <dbReference type="PIRNR" id="PIRNR026534"/>
    </source>
</evidence>
<evidence type="ECO:0000256" key="3">
    <source>
        <dbReference type="ARBA" id="ARBA00022801"/>
    </source>
</evidence>
<accession>A0ABP9HG26</accession>
<evidence type="ECO:0000256" key="6">
    <source>
        <dbReference type="SAM" id="SignalP"/>
    </source>
</evidence>
<protein>
    <submittedName>
        <fullName evidence="7">Arabinan endo-1,5-alpha-L-arabinosidase</fullName>
    </submittedName>
</protein>
<keyword evidence="6" id="KW-0732">Signal</keyword>
<dbReference type="PIRSF" id="PIRSF026534">
    <property type="entry name" value="Endo_alpha-L-arabinosidase"/>
    <property type="match status" value="1"/>
</dbReference>
<dbReference type="PANTHER" id="PTHR43301">
    <property type="entry name" value="ARABINAN ENDO-1,5-ALPHA-L-ARABINOSIDASE"/>
    <property type="match status" value="1"/>
</dbReference>